<proteinExistence type="predicted"/>
<dbReference type="EMBL" id="CAJOBH010075215">
    <property type="protein sequence ID" value="CAF4490599.1"/>
    <property type="molecule type" value="Genomic_DNA"/>
</dbReference>
<dbReference type="EMBL" id="CAJOBJ010165781">
    <property type="protein sequence ID" value="CAF4863831.1"/>
    <property type="molecule type" value="Genomic_DNA"/>
</dbReference>
<comment type="caution">
    <text evidence="2">The sequence shown here is derived from an EMBL/GenBank/DDBJ whole genome shotgun (WGS) entry which is preliminary data.</text>
</comment>
<dbReference type="Proteomes" id="UP000681720">
    <property type="component" value="Unassembled WGS sequence"/>
</dbReference>
<evidence type="ECO:0000313" key="4">
    <source>
        <dbReference type="EMBL" id="CAF4564308.1"/>
    </source>
</evidence>
<protein>
    <submittedName>
        <fullName evidence="2">Uncharacterized protein</fullName>
    </submittedName>
</protein>
<dbReference type="EMBL" id="CAJOBH010133373">
    <property type="protein sequence ID" value="CAF4769463.1"/>
    <property type="molecule type" value="Genomic_DNA"/>
</dbReference>
<feature type="region of interest" description="Disordered" evidence="1">
    <location>
        <begin position="1"/>
        <end position="66"/>
    </location>
</feature>
<feature type="non-terminal residue" evidence="2">
    <location>
        <position position="1"/>
    </location>
</feature>
<accession>A0A8S2XEY0</accession>
<dbReference type="Proteomes" id="UP000676336">
    <property type="component" value="Unassembled WGS sequence"/>
</dbReference>
<dbReference type="AlphaFoldDB" id="A0A8S2XEY0"/>
<gene>
    <name evidence="2" type="ORF">BYL167_LOCUS35552</name>
    <name evidence="5" type="ORF">BYL167_LOCUS46856</name>
    <name evidence="4" type="ORF">GIL414_LOCUS37389</name>
    <name evidence="6" type="ORF">GIL414_LOCUS50022</name>
    <name evidence="3" type="ORF">SMN809_LOCUS36662</name>
</gene>
<evidence type="ECO:0000313" key="6">
    <source>
        <dbReference type="EMBL" id="CAF4863831.1"/>
    </source>
</evidence>
<reference evidence="2" key="1">
    <citation type="submission" date="2021-02" db="EMBL/GenBank/DDBJ databases">
        <authorList>
            <person name="Nowell W R."/>
        </authorList>
    </citation>
    <scope>NUCLEOTIDE SEQUENCE</scope>
</reference>
<sequence>QSISQWNDASSAVEQATSSSTAQPTNYRTQQSAPSNWNAQPHQSGHHGSDDWFRDGVVDTSDWGLQ</sequence>
<organism evidence="2 7">
    <name type="scientific">Rotaria magnacalcarata</name>
    <dbReference type="NCBI Taxonomy" id="392030"/>
    <lineage>
        <taxon>Eukaryota</taxon>
        <taxon>Metazoa</taxon>
        <taxon>Spiralia</taxon>
        <taxon>Gnathifera</taxon>
        <taxon>Rotifera</taxon>
        <taxon>Eurotatoria</taxon>
        <taxon>Bdelloidea</taxon>
        <taxon>Philodinida</taxon>
        <taxon>Philodinidae</taxon>
        <taxon>Rotaria</taxon>
    </lineage>
</organism>
<dbReference type="EMBL" id="CAJOBJ010095919">
    <property type="protein sequence ID" value="CAF4564308.1"/>
    <property type="molecule type" value="Genomic_DNA"/>
</dbReference>
<feature type="compositionally biased region" description="Basic and acidic residues" evidence="1">
    <location>
        <begin position="47"/>
        <end position="57"/>
    </location>
</feature>
<dbReference type="EMBL" id="CAJOBI010090973">
    <property type="protein sequence ID" value="CAF4542057.1"/>
    <property type="molecule type" value="Genomic_DNA"/>
</dbReference>
<evidence type="ECO:0000313" key="2">
    <source>
        <dbReference type="EMBL" id="CAF4490599.1"/>
    </source>
</evidence>
<feature type="non-terminal residue" evidence="2">
    <location>
        <position position="66"/>
    </location>
</feature>
<feature type="compositionally biased region" description="Polar residues" evidence="1">
    <location>
        <begin position="1"/>
        <end position="43"/>
    </location>
</feature>
<evidence type="ECO:0000313" key="3">
    <source>
        <dbReference type="EMBL" id="CAF4542057.1"/>
    </source>
</evidence>
<evidence type="ECO:0000256" key="1">
    <source>
        <dbReference type="SAM" id="MobiDB-lite"/>
    </source>
</evidence>
<dbReference type="Proteomes" id="UP000681967">
    <property type="component" value="Unassembled WGS sequence"/>
</dbReference>
<evidence type="ECO:0000313" key="7">
    <source>
        <dbReference type="Proteomes" id="UP000681967"/>
    </source>
</evidence>
<evidence type="ECO:0000313" key="5">
    <source>
        <dbReference type="EMBL" id="CAF4769463.1"/>
    </source>
</evidence>
<name>A0A8S2XEY0_9BILA</name>